<dbReference type="Proteomes" id="UP000257109">
    <property type="component" value="Unassembled WGS sequence"/>
</dbReference>
<gene>
    <name evidence="1" type="ORF">CR513_52810</name>
</gene>
<proteinExistence type="predicted"/>
<feature type="non-terminal residue" evidence="1">
    <location>
        <position position="1"/>
    </location>
</feature>
<keyword evidence="2" id="KW-1185">Reference proteome</keyword>
<sequence>IEKAARKNNSKTREQELLAKQAKQESSNYILSIREECPKSLRRTPRDYASTNTLQYFSSIVGLLVNDAKNFEIKLAILHIFVKLDHKDHNTHVSTFFEFCDTVHVQGVQDEVWGDAEEKFLTRFFPPSRFIMEKKEITIFTQNHDEPIYEI</sequence>
<dbReference type="AlphaFoldDB" id="A0A371EQ81"/>
<organism evidence="1 2">
    <name type="scientific">Mucuna pruriens</name>
    <name type="common">Velvet bean</name>
    <name type="synonym">Dolichos pruriens</name>
    <dbReference type="NCBI Taxonomy" id="157652"/>
    <lineage>
        <taxon>Eukaryota</taxon>
        <taxon>Viridiplantae</taxon>
        <taxon>Streptophyta</taxon>
        <taxon>Embryophyta</taxon>
        <taxon>Tracheophyta</taxon>
        <taxon>Spermatophyta</taxon>
        <taxon>Magnoliopsida</taxon>
        <taxon>eudicotyledons</taxon>
        <taxon>Gunneridae</taxon>
        <taxon>Pentapetalae</taxon>
        <taxon>rosids</taxon>
        <taxon>fabids</taxon>
        <taxon>Fabales</taxon>
        <taxon>Fabaceae</taxon>
        <taxon>Papilionoideae</taxon>
        <taxon>50 kb inversion clade</taxon>
        <taxon>NPAAA clade</taxon>
        <taxon>indigoferoid/millettioid clade</taxon>
        <taxon>Phaseoleae</taxon>
        <taxon>Mucuna</taxon>
    </lineage>
</organism>
<accession>A0A371EQ81</accession>
<name>A0A371EQ81_MUCPR</name>
<reference evidence="1" key="1">
    <citation type="submission" date="2018-05" db="EMBL/GenBank/DDBJ databases">
        <title>Draft genome of Mucuna pruriens seed.</title>
        <authorList>
            <person name="Nnadi N.E."/>
            <person name="Vos R."/>
            <person name="Hasami M.H."/>
            <person name="Devisetty U.K."/>
            <person name="Aguiy J.C."/>
        </authorList>
    </citation>
    <scope>NUCLEOTIDE SEQUENCE [LARGE SCALE GENOMIC DNA]</scope>
    <source>
        <strain evidence="1">JCA_2017</strain>
    </source>
</reference>
<comment type="caution">
    <text evidence="1">The sequence shown here is derived from an EMBL/GenBank/DDBJ whole genome shotgun (WGS) entry which is preliminary data.</text>
</comment>
<dbReference type="OrthoDB" id="1417698at2759"/>
<dbReference type="EMBL" id="QJKJ01012635">
    <property type="protein sequence ID" value="RDX68221.1"/>
    <property type="molecule type" value="Genomic_DNA"/>
</dbReference>
<protein>
    <recommendedName>
        <fullName evidence="3">Retrotransposon gag domain-containing protein</fullName>
    </recommendedName>
</protein>
<feature type="non-terminal residue" evidence="1">
    <location>
        <position position="151"/>
    </location>
</feature>
<evidence type="ECO:0008006" key="3">
    <source>
        <dbReference type="Google" id="ProtNLM"/>
    </source>
</evidence>
<evidence type="ECO:0000313" key="2">
    <source>
        <dbReference type="Proteomes" id="UP000257109"/>
    </source>
</evidence>
<evidence type="ECO:0000313" key="1">
    <source>
        <dbReference type="EMBL" id="RDX68221.1"/>
    </source>
</evidence>